<evidence type="ECO:0000313" key="2">
    <source>
        <dbReference type="Proteomes" id="UP000504606"/>
    </source>
</evidence>
<dbReference type="PANTHER" id="PTHR15989">
    <property type="entry name" value="VEZATIN"/>
    <property type="match status" value="1"/>
</dbReference>
<evidence type="ECO:0000313" key="3">
    <source>
        <dbReference type="RefSeq" id="XP_026283012.1"/>
    </source>
</evidence>
<sequence length="650" mass="74559">MSEDEEVLRKGSVLYNYLQDNGFSNFESYEYKNQSTMKFPLRVDKSFNSSSIPTKAPHWTTSNLNCFLKSGLILEDHRNFLEHYYPLETEEYSKSKFNIRLCSVPLLCLGGGLWRLAQTPVSKVLLVASAALGSFYAAYRIRENRKRKYFSLLTSKIQLTLVGLEKLFVQYKRMLQLIHQNEFISQKISLGQNEMLELKRKLRKSLLGAIEVLVGFSDELKKIPLSIEINATLRSPSSEMIRNGLNFGDEESNSFENLKKLFNSYILVQSEFLRGFALYHCPDLWDPNTSHRILLYCQNVLPEIITWSSDVHKSLLQEQKLYRAVIESKNKGSQLRAHTSSSWDYSDIYVSVRSACVHFQSLLIQTQGLQEILENAHNGQTKDCEELLNASVQILTEISREIHLGQICVDASLAQIFKMSNPCQPPIKPNELEDSSLTIEDPEQTFNSAYSAPVQDEIFELTVHHDDSDWSDDGEWNDIAEYSIRKKEGETSKIVLEELKTVLVKKAEEWKEREKRAMESKGIPYTAPEQVDSPSHEYKAEEGKTVPNTEEVMDFLPTNSQNNWPLPRLKGNLKTHRSMKGKRPEEVAIKPLEPMMSDDPIDKEDKMTENTRLGFGASLLAEAMAKSKAMQRARQEEIFHDSENEFSESE</sequence>
<dbReference type="GeneID" id="113209602"/>
<name>A0A6J1SQ24_FRAOC</name>
<dbReference type="GO" id="GO:0005886">
    <property type="term" value="C:plasma membrane"/>
    <property type="evidence" value="ECO:0007669"/>
    <property type="project" value="TreeGrafter"/>
</dbReference>
<proteinExistence type="predicted"/>
<protein>
    <submittedName>
        <fullName evidence="3">Uncharacterized protein LOC113209602 isoform X1</fullName>
    </submittedName>
</protein>
<evidence type="ECO:0000256" key="1">
    <source>
        <dbReference type="SAM" id="MobiDB-lite"/>
    </source>
</evidence>
<gene>
    <name evidence="3" type="primary">LOC113209602</name>
</gene>
<dbReference type="KEGG" id="foc:113209602"/>
<dbReference type="GO" id="GO:0098609">
    <property type="term" value="P:cell-cell adhesion"/>
    <property type="evidence" value="ECO:0007669"/>
    <property type="project" value="InterPro"/>
</dbReference>
<feature type="region of interest" description="Disordered" evidence="1">
    <location>
        <begin position="575"/>
        <end position="604"/>
    </location>
</feature>
<feature type="compositionally biased region" description="Basic and acidic residues" evidence="1">
    <location>
        <begin position="633"/>
        <end position="643"/>
    </location>
</feature>
<feature type="region of interest" description="Disordered" evidence="1">
    <location>
        <begin position="631"/>
        <end position="650"/>
    </location>
</feature>
<dbReference type="InterPro" id="IPR026858">
    <property type="entry name" value="Vezatin"/>
</dbReference>
<dbReference type="Proteomes" id="UP000504606">
    <property type="component" value="Unplaced"/>
</dbReference>
<dbReference type="RefSeq" id="XP_026283012.1">
    <property type="nucleotide sequence ID" value="XM_026427227.2"/>
</dbReference>
<organism evidence="2 3">
    <name type="scientific">Frankliniella occidentalis</name>
    <name type="common">Western flower thrips</name>
    <name type="synonym">Euthrips occidentalis</name>
    <dbReference type="NCBI Taxonomy" id="133901"/>
    <lineage>
        <taxon>Eukaryota</taxon>
        <taxon>Metazoa</taxon>
        <taxon>Ecdysozoa</taxon>
        <taxon>Arthropoda</taxon>
        <taxon>Hexapoda</taxon>
        <taxon>Insecta</taxon>
        <taxon>Pterygota</taxon>
        <taxon>Neoptera</taxon>
        <taxon>Paraneoptera</taxon>
        <taxon>Thysanoptera</taxon>
        <taxon>Terebrantia</taxon>
        <taxon>Thripoidea</taxon>
        <taxon>Thripidae</taxon>
        <taxon>Frankliniella</taxon>
    </lineage>
</organism>
<feature type="region of interest" description="Disordered" evidence="1">
    <location>
        <begin position="525"/>
        <end position="544"/>
    </location>
</feature>
<keyword evidence="2" id="KW-1185">Reference proteome</keyword>
<dbReference type="OrthoDB" id="21151at2759"/>
<feature type="compositionally biased region" description="Basic and acidic residues" evidence="1">
    <location>
        <begin position="534"/>
        <end position="544"/>
    </location>
</feature>
<dbReference type="PANTHER" id="PTHR15989:SF5">
    <property type="entry name" value="VEZATIN"/>
    <property type="match status" value="1"/>
</dbReference>
<reference evidence="3" key="1">
    <citation type="submission" date="2025-08" db="UniProtKB">
        <authorList>
            <consortium name="RefSeq"/>
        </authorList>
    </citation>
    <scope>IDENTIFICATION</scope>
    <source>
        <tissue evidence="3">Whole organism</tissue>
    </source>
</reference>
<dbReference type="AlphaFoldDB" id="A0A6J1SQ24"/>
<accession>A0A6J1SQ24</accession>